<dbReference type="FunFam" id="3.30.565.10:FF:000010">
    <property type="entry name" value="Sensor histidine kinase RcsC"/>
    <property type="match status" value="1"/>
</dbReference>
<dbReference type="InterPro" id="IPR004358">
    <property type="entry name" value="Sig_transdc_His_kin-like_C"/>
</dbReference>
<comment type="catalytic activity">
    <reaction evidence="1">
        <text>ATP + protein L-histidine = ADP + protein N-phospho-L-histidine.</text>
        <dbReference type="EC" id="2.7.13.3"/>
    </reaction>
</comment>
<feature type="transmembrane region" description="Helical" evidence="13">
    <location>
        <begin position="90"/>
        <end position="112"/>
    </location>
</feature>
<proteinExistence type="predicted"/>
<evidence type="ECO:0000259" key="17">
    <source>
        <dbReference type="PROSITE" id="PS50113"/>
    </source>
</evidence>
<evidence type="ECO:0000256" key="10">
    <source>
        <dbReference type="ARBA" id="ARBA00070152"/>
    </source>
</evidence>
<dbReference type="Pfam" id="PF08448">
    <property type="entry name" value="PAS_4"/>
    <property type="match status" value="2"/>
</dbReference>
<dbReference type="InterPro" id="IPR011006">
    <property type="entry name" value="CheY-like_superfamily"/>
</dbReference>
<keyword evidence="13" id="KW-1133">Transmembrane helix</keyword>
<evidence type="ECO:0000256" key="6">
    <source>
        <dbReference type="ARBA" id="ARBA00022777"/>
    </source>
</evidence>
<dbReference type="SUPFAM" id="SSF55874">
    <property type="entry name" value="ATPase domain of HSP90 chaperone/DNA topoisomerase II/histidine kinase"/>
    <property type="match status" value="1"/>
</dbReference>
<dbReference type="SMART" id="SM00086">
    <property type="entry name" value="PAC"/>
    <property type="match status" value="3"/>
</dbReference>
<dbReference type="EMBL" id="JACHLP010000002">
    <property type="protein sequence ID" value="MBB4842795.1"/>
    <property type="molecule type" value="Genomic_DNA"/>
</dbReference>
<keyword evidence="12" id="KW-0175">Coiled coil</keyword>
<dbReference type="PANTHER" id="PTHR43047">
    <property type="entry name" value="TWO-COMPONENT HISTIDINE PROTEIN KINASE"/>
    <property type="match status" value="1"/>
</dbReference>
<dbReference type="NCBIfam" id="TIGR00229">
    <property type="entry name" value="sensory_box"/>
    <property type="match status" value="4"/>
</dbReference>
<evidence type="ECO:0000256" key="11">
    <source>
        <dbReference type="PROSITE-ProRule" id="PRU00169"/>
    </source>
</evidence>
<evidence type="ECO:0000256" key="2">
    <source>
        <dbReference type="ARBA" id="ARBA00012438"/>
    </source>
</evidence>
<keyword evidence="19" id="KW-1185">Reference proteome</keyword>
<dbReference type="InterPro" id="IPR000014">
    <property type="entry name" value="PAS"/>
</dbReference>
<feature type="domain" description="PAC" evidence="17">
    <location>
        <begin position="282"/>
        <end position="334"/>
    </location>
</feature>
<dbReference type="SUPFAM" id="SSF47384">
    <property type="entry name" value="Homodimeric domain of signal transducing histidine kinase"/>
    <property type="match status" value="1"/>
</dbReference>
<organism evidence="18 19">
    <name type="scientific">Roseateles oligotrophus</name>
    <dbReference type="NCBI Taxonomy" id="1769250"/>
    <lineage>
        <taxon>Bacteria</taxon>
        <taxon>Pseudomonadati</taxon>
        <taxon>Pseudomonadota</taxon>
        <taxon>Betaproteobacteria</taxon>
        <taxon>Burkholderiales</taxon>
        <taxon>Sphaerotilaceae</taxon>
        <taxon>Roseateles</taxon>
    </lineage>
</organism>
<dbReference type="Pfam" id="PF00072">
    <property type="entry name" value="Response_reg"/>
    <property type="match status" value="1"/>
</dbReference>
<dbReference type="SMART" id="SM00091">
    <property type="entry name" value="PAS"/>
    <property type="match status" value="4"/>
</dbReference>
<evidence type="ECO:0000256" key="9">
    <source>
        <dbReference type="ARBA" id="ARBA00058004"/>
    </source>
</evidence>
<dbReference type="InterPro" id="IPR003661">
    <property type="entry name" value="HisK_dim/P_dom"/>
</dbReference>
<feature type="modified residue" description="4-aspartylphosphate" evidence="11">
    <location>
        <position position="1020"/>
    </location>
</feature>
<accession>A0A840L805</accession>
<dbReference type="SMART" id="SM00448">
    <property type="entry name" value="REC"/>
    <property type="match status" value="1"/>
</dbReference>
<dbReference type="CDD" id="cd17546">
    <property type="entry name" value="REC_hyHK_CKI1_RcsC-like"/>
    <property type="match status" value="1"/>
</dbReference>
<evidence type="ECO:0000259" key="16">
    <source>
        <dbReference type="PROSITE" id="PS50112"/>
    </source>
</evidence>
<dbReference type="InterPro" id="IPR000700">
    <property type="entry name" value="PAS-assoc_C"/>
</dbReference>
<dbReference type="SMART" id="SM00387">
    <property type="entry name" value="HATPase_c"/>
    <property type="match status" value="1"/>
</dbReference>
<comment type="caution">
    <text evidence="18">The sequence shown here is derived from an EMBL/GenBank/DDBJ whole genome shotgun (WGS) entry which is preliminary data.</text>
</comment>
<evidence type="ECO:0000313" key="19">
    <source>
        <dbReference type="Proteomes" id="UP000562027"/>
    </source>
</evidence>
<dbReference type="Pfam" id="PF13426">
    <property type="entry name" value="PAS_9"/>
    <property type="match status" value="1"/>
</dbReference>
<dbReference type="CDD" id="cd00130">
    <property type="entry name" value="PAS"/>
    <property type="match status" value="4"/>
</dbReference>
<evidence type="ECO:0000313" key="18">
    <source>
        <dbReference type="EMBL" id="MBB4842795.1"/>
    </source>
</evidence>
<dbReference type="SUPFAM" id="SSF52172">
    <property type="entry name" value="CheY-like"/>
    <property type="match status" value="1"/>
</dbReference>
<evidence type="ECO:0000256" key="1">
    <source>
        <dbReference type="ARBA" id="ARBA00000085"/>
    </source>
</evidence>
<dbReference type="PROSITE" id="PS50112">
    <property type="entry name" value="PAS"/>
    <property type="match status" value="1"/>
</dbReference>
<keyword evidence="8" id="KW-0843">Virulence</keyword>
<dbReference type="Pfam" id="PF02518">
    <property type="entry name" value="HATPase_c"/>
    <property type="match status" value="1"/>
</dbReference>
<dbReference type="GO" id="GO:0000155">
    <property type="term" value="F:phosphorelay sensor kinase activity"/>
    <property type="evidence" value="ECO:0007669"/>
    <property type="project" value="InterPro"/>
</dbReference>
<dbReference type="Gene3D" id="3.30.450.20">
    <property type="entry name" value="PAS domain"/>
    <property type="match status" value="4"/>
</dbReference>
<gene>
    <name evidence="18" type="ORF">HNP55_001310</name>
</gene>
<dbReference type="Pfam" id="PF00512">
    <property type="entry name" value="HisKA"/>
    <property type="match status" value="1"/>
</dbReference>
<evidence type="ECO:0000256" key="7">
    <source>
        <dbReference type="ARBA" id="ARBA00023012"/>
    </source>
</evidence>
<dbReference type="InterPro" id="IPR013656">
    <property type="entry name" value="PAS_4"/>
</dbReference>
<sequence>MSIDSQDDLSSLVGQDLSPGEQRTALERSVRWRSIRLFLSVAAFILMAGSLLLLLSRKPAEPLAGLLPPVLAASLSLLSLLSYWRLPKRWGPPALGLLMAGMMLLAGCIAVSRDLGSHSLTMAALSLLTALGTGTLGVRAGLGLGGLALLLLGGIGLAELQGWATSSAANSSPGLRISTHLILLVSGLMIGVGLLRIVQRGANDAAERNARFRGLLSMAADWYWEMNREFRFTHVAEDKPGSIGLDLQSRLGKTPWELGPPGSSDEDMDAHRADLESHRPFHGLMVRRLGQDGSLRYVSVSGEPRFDSQGNFRGYWGVGRDVSEEVQAEQAIHATETRYRELFRRSPSPLVLHRWGRVIDANPAAMAMFGYTQRASMIGQDLFSHYEPGDDERARQRAAKLESMAVGAILPMAEFRLRTLSRRRRLVSATSVRVDAISGPATLSFFIDQTEQSRAQEALRRSEALLSHLVATSPDVITLTEINSGRYAMVNKTFERLSGHAIEDVLGHTADELGVWFDPADRERIVAGIRQQGRVTDQPVTFCNKAGEPISMVMSAAPFAMDGEQYLVINARDVTETERSRLVHQAILENASIGIALTRDQRFVQANRWVEEMFGWPAGGMLGQHGRVVWPTDADYAAIGKELGPKLAAGEQVEVERPMRRRDGSTFLCRLLAKAVDPNHPSRGGTIWIMEDVTERRRVEAALAQAKDEAQAANRAKSAFLANTSHELRTPLNGLLGLARMLQQPDLEESTRREYLDQMLDSAESLSGLISDILDLSKIEAGRLSLEAAPFALREMLATMRMAYITLAQARGLSFDIQIDAAVPAWVLGDQVRIRQILSNYLSNALKFTASGSVLVRVLARPEQRLRIEVTDTGPGIDESLFERLFQPFTQADESTTRRFGGTGLGLSICRELAALMGGKVGVQSRLGQGSTFWAELPLPAATPAISTRPNAANAARDKQDLQGLRVLMVEDHPVNMMIGVAQLQQWGLEVSQAQDGSQAVEAIFAAASMGKPFDAVLMDVQMPVMSGHEATREVRKRFPAEELPIIALTAAALVSERDEALAAGMNDFLTKPIDAPKLRATLVRLIGHRDNDQTRS</sequence>
<dbReference type="InterPro" id="IPR035965">
    <property type="entry name" value="PAS-like_dom_sf"/>
</dbReference>
<dbReference type="Gene3D" id="1.10.287.130">
    <property type="match status" value="1"/>
</dbReference>
<feature type="domain" description="Response regulatory" evidence="15">
    <location>
        <begin position="966"/>
        <end position="1087"/>
    </location>
</feature>
<name>A0A840L805_9BURK</name>
<dbReference type="PROSITE" id="PS50109">
    <property type="entry name" value="HIS_KIN"/>
    <property type="match status" value="1"/>
</dbReference>
<reference evidence="18 19" key="1">
    <citation type="submission" date="2020-08" db="EMBL/GenBank/DDBJ databases">
        <title>Functional genomics of gut bacteria from endangered species of beetles.</title>
        <authorList>
            <person name="Carlos-Shanley C."/>
        </authorList>
    </citation>
    <scope>NUCLEOTIDE SEQUENCE [LARGE SCALE GENOMIC DNA]</scope>
    <source>
        <strain evidence="18 19">S00239</strain>
    </source>
</reference>
<evidence type="ECO:0000256" key="5">
    <source>
        <dbReference type="ARBA" id="ARBA00022729"/>
    </source>
</evidence>
<dbReference type="Gene3D" id="3.30.565.10">
    <property type="entry name" value="Histidine kinase-like ATPase, C-terminal domain"/>
    <property type="match status" value="1"/>
</dbReference>
<dbReference type="PROSITE" id="PS50113">
    <property type="entry name" value="PAC"/>
    <property type="match status" value="2"/>
</dbReference>
<evidence type="ECO:0000256" key="3">
    <source>
        <dbReference type="ARBA" id="ARBA00022553"/>
    </source>
</evidence>
<feature type="domain" description="Histidine kinase" evidence="14">
    <location>
        <begin position="723"/>
        <end position="941"/>
    </location>
</feature>
<dbReference type="SMART" id="SM00388">
    <property type="entry name" value="HisKA"/>
    <property type="match status" value="1"/>
</dbReference>
<dbReference type="CDD" id="cd16922">
    <property type="entry name" value="HATPase_EvgS-ArcB-TorS-like"/>
    <property type="match status" value="1"/>
</dbReference>
<feature type="domain" description="PAS" evidence="16">
    <location>
        <begin position="462"/>
        <end position="531"/>
    </location>
</feature>
<feature type="transmembrane region" description="Helical" evidence="13">
    <location>
        <begin position="124"/>
        <end position="157"/>
    </location>
</feature>
<keyword evidence="7" id="KW-0902">Two-component regulatory system</keyword>
<evidence type="ECO:0000259" key="15">
    <source>
        <dbReference type="PROSITE" id="PS50110"/>
    </source>
</evidence>
<evidence type="ECO:0000256" key="4">
    <source>
        <dbReference type="ARBA" id="ARBA00022679"/>
    </source>
</evidence>
<keyword evidence="13" id="KW-0812">Transmembrane</keyword>
<dbReference type="PANTHER" id="PTHR43047:SF64">
    <property type="entry name" value="HISTIDINE KINASE CONTAINING CHEY-HOMOLOGOUS RECEIVER DOMAIN AND PAS DOMAIN-RELATED"/>
    <property type="match status" value="1"/>
</dbReference>
<dbReference type="PROSITE" id="PS50110">
    <property type="entry name" value="RESPONSE_REGULATORY"/>
    <property type="match status" value="1"/>
</dbReference>
<feature type="transmembrane region" description="Helical" evidence="13">
    <location>
        <begin position="35"/>
        <end position="56"/>
    </location>
</feature>
<protein>
    <recommendedName>
        <fullName evidence="10">Virulence sensor protein BvgS</fullName>
        <ecNumber evidence="2">2.7.13.3</ecNumber>
    </recommendedName>
</protein>
<evidence type="ECO:0000256" key="8">
    <source>
        <dbReference type="ARBA" id="ARBA00023026"/>
    </source>
</evidence>
<dbReference type="AlphaFoldDB" id="A0A840L805"/>
<dbReference type="SUPFAM" id="SSF55785">
    <property type="entry name" value="PYP-like sensor domain (PAS domain)"/>
    <property type="match status" value="4"/>
</dbReference>
<keyword evidence="5" id="KW-0732">Signal</keyword>
<dbReference type="InterPro" id="IPR036890">
    <property type="entry name" value="HATPase_C_sf"/>
</dbReference>
<keyword evidence="13" id="KW-0472">Membrane</keyword>
<dbReference type="InterPro" id="IPR001789">
    <property type="entry name" value="Sig_transdc_resp-reg_receiver"/>
</dbReference>
<dbReference type="Proteomes" id="UP000562027">
    <property type="component" value="Unassembled WGS sequence"/>
</dbReference>
<dbReference type="Pfam" id="PF13188">
    <property type="entry name" value="PAS_8"/>
    <property type="match status" value="1"/>
</dbReference>
<dbReference type="InterPro" id="IPR036097">
    <property type="entry name" value="HisK_dim/P_sf"/>
</dbReference>
<dbReference type="InterPro" id="IPR001610">
    <property type="entry name" value="PAC"/>
</dbReference>
<evidence type="ECO:0000259" key="14">
    <source>
        <dbReference type="PROSITE" id="PS50109"/>
    </source>
</evidence>
<dbReference type="Gene3D" id="3.40.50.2300">
    <property type="match status" value="1"/>
</dbReference>
<dbReference type="PRINTS" id="PR00344">
    <property type="entry name" value="BCTRLSENSOR"/>
</dbReference>
<feature type="transmembrane region" description="Helical" evidence="13">
    <location>
        <begin position="63"/>
        <end position="84"/>
    </location>
</feature>
<dbReference type="InterPro" id="IPR005467">
    <property type="entry name" value="His_kinase_dom"/>
</dbReference>
<feature type="coiled-coil region" evidence="12">
    <location>
        <begin position="696"/>
        <end position="723"/>
    </location>
</feature>
<evidence type="ECO:0000256" key="12">
    <source>
        <dbReference type="SAM" id="Coils"/>
    </source>
</evidence>
<comment type="function">
    <text evidence="9">Member of the two-component regulatory system BvgS/BvgA. Phosphorylates BvgA via a four-step phosphorelay in response to environmental signals.</text>
</comment>
<keyword evidence="3 11" id="KW-0597">Phosphoprotein</keyword>
<keyword evidence="6" id="KW-0418">Kinase</keyword>
<evidence type="ECO:0000256" key="13">
    <source>
        <dbReference type="SAM" id="Phobius"/>
    </source>
</evidence>
<dbReference type="InterPro" id="IPR003594">
    <property type="entry name" value="HATPase_dom"/>
</dbReference>
<keyword evidence="4" id="KW-0808">Transferase</keyword>
<dbReference type="EC" id="2.7.13.3" evidence="2"/>
<feature type="transmembrane region" description="Helical" evidence="13">
    <location>
        <begin position="177"/>
        <end position="198"/>
    </location>
</feature>
<dbReference type="CDD" id="cd00082">
    <property type="entry name" value="HisKA"/>
    <property type="match status" value="1"/>
</dbReference>
<feature type="domain" description="PAC" evidence="17">
    <location>
        <begin position="653"/>
        <end position="705"/>
    </location>
</feature>